<reference evidence="7 8" key="2">
    <citation type="journal article" date="2012" name="Open Biol.">
        <title>Characteristics of nucleosomes and linker DNA regions on the genome of the basidiomycete Mixia osmundae revealed by mono- and dinucleosome mapping.</title>
        <authorList>
            <person name="Nishida H."/>
            <person name="Kondo S."/>
            <person name="Matsumoto T."/>
            <person name="Suzuki Y."/>
            <person name="Yoshikawa H."/>
            <person name="Taylor T.D."/>
            <person name="Sugiyama J."/>
        </authorList>
    </citation>
    <scope>NUCLEOTIDE SEQUENCE [LARGE SCALE GENOMIC DNA]</scope>
    <source>
        <strain evidence="8">CBS 9802 / IAM 14324 / JCM 22182 / KY 12970</strain>
    </source>
</reference>
<feature type="domain" description="Carbohydrate kinase PfkB" evidence="6">
    <location>
        <begin position="578"/>
        <end position="676"/>
    </location>
</feature>
<dbReference type="InParanoid" id="G7E0R2"/>
<dbReference type="PANTHER" id="PTHR42909:SF1">
    <property type="entry name" value="CARBOHYDRATE KINASE PFKB DOMAIN-CONTAINING PROTEIN"/>
    <property type="match status" value="1"/>
</dbReference>
<dbReference type="GO" id="GO:0016788">
    <property type="term" value="F:hydrolase activity, acting on ester bonds"/>
    <property type="evidence" value="ECO:0007669"/>
    <property type="project" value="InterPro"/>
</dbReference>
<dbReference type="GO" id="GO:0046872">
    <property type="term" value="F:metal ion binding"/>
    <property type="evidence" value="ECO:0007669"/>
    <property type="project" value="UniProtKB-KW"/>
</dbReference>
<dbReference type="InterPro" id="IPR029056">
    <property type="entry name" value="Ribokinase-like"/>
</dbReference>
<dbReference type="Gene3D" id="3.40.1190.20">
    <property type="match status" value="1"/>
</dbReference>
<feature type="domain" description="Carbohydrate kinase PfkB" evidence="6">
    <location>
        <begin position="323"/>
        <end position="527"/>
    </location>
</feature>
<name>G7E0R2_MIXOS</name>
<dbReference type="OrthoDB" id="6079689at2759"/>
<dbReference type="InterPro" id="IPR011611">
    <property type="entry name" value="PfkB_dom"/>
</dbReference>
<dbReference type="SUPFAM" id="SSF53613">
    <property type="entry name" value="Ribokinase-like"/>
    <property type="match status" value="1"/>
</dbReference>
<dbReference type="PANTHER" id="PTHR42909">
    <property type="entry name" value="ZGC:136858"/>
    <property type="match status" value="1"/>
</dbReference>
<proteinExistence type="inferred from homology"/>
<dbReference type="InterPro" id="IPR032466">
    <property type="entry name" value="Metal_Hydrolase"/>
</dbReference>
<evidence type="ECO:0000256" key="3">
    <source>
        <dbReference type="ARBA" id="ARBA00023211"/>
    </source>
</evidence>
<evidence type="ECO:0000313" key="8">
    <source>
        <dbReference type="Proteomes" id="UP000009131"/>
    </source>
</evidence>
<dbReference type="Pfam" id="PF04227">
    <property type="entry name" value="Indigoidine_A"/>
    <property type="match status" value="1"/>
</dbReference>
<sequence length="1013" mass="108964">MLLELRPDYTSELTAILTHGLPYPRSLQVCLRLEHLIRDQGAIPATVGLIDGQALVGLSQAELTRLAEPASSKQKVSRRDLAACLASRTLGGTTVSATMILSHLAGISVFATGGIGGVHRGAQSSMDISADLIELGRCPVTVVSAGIKSILDIGRSLEVLETQGVAVATLGSSAAFPAFYSPTSGFNSPLRFDTVQDCARAMQAARALRLESGMLLAVPIPEPHASRAAPLQAAVEQAIAESEASGIASSGKEVTPWLLGRVNELTQGRSVESNVALIENNVTVAAQLARTYSALLDPPAPSQPPISERPKEISDANKVRGTIAVIGCMALDITSVMPASALVKTTYAGTVKFSLGGVARNVAEAAHKLLPGANVALVAPVNANFASRYAIEAIEQLGMRRDALLPLQTSRGVGVANLLLDSQGLLQAGVVDMTSVEQVTAEEIKSKLNDVIDMSKRSIAIFDANLRPEVIASVLAYCHERGVATLFEPTSLDKASRICHTFQTQRQPRLSMMTPNAIELRRMYDTCRKVQLDQEDRWFASIDLLGIDSDFRAKLDRRMPRWMLDQGIPQQAIFMLAFVDTLLVKCGSQGFLVAHRLNGPQGAKEDKHSVINEHLMMQYFPAVPAEIVNDTGAGDSMAGAWAAAYVQNGFASADAVRKAALYAQRAAIASLQSESAVGDLTRVMLLSLMRFYDIGSNLSDPVFRGIVRGKRAHQDDLSHVMSRAAAAGVRGQMLTGDSLEGSREAVDLVKKLSKSSDMQLSATVGCHPCRATEPYKHARGPDGYFDDLRALIEADIAARKQGQPRRVAAVGECGLDYDRLEHAERAAQLDMFPRHFALAREFKLPLFLHSRTSEAHVDFVRILNQSGDAHQLPGVVHSFTGTVAEAKELIDLGLYIGVNGCSLKTAENLEVVKSLPLDKLLLETDAPWCSITSTSVATPLLDDFPAGMAPIWRPSSVKKERWAADKMVKGRNEPCTIGQVAHVVAKLHSVPLDVLAEQVWRNTQALLHPSESV</sequence>
<dbReference type="Proteomes" id="UP000009131">
    <property type="component" value="Unassembled WGS sequence"/>
</dbReference>
<keyword evidence="4" id="KW-0456">Lyase</keyword>
<keyword evidence="5" id="KW-0326">Glycosidase</keyword>
<protein>
    <recommendedName>
        <fullName evidence="6">Carbohydrate kinase PfkB domain-containing protein</fullName>
    </recommendedName>
</protein>
<evidence type="ECO:0000256" key="2">
    <source>
        <dbReference type="ARBA" id="ARBA00022801"/>
    </source>
</evidence>
<dbReference type="eggNOG" id="KOG3020">
    <property type="taxonomic scope" value="Eukaryota"/>
</dbReference>
<dbReference type="GO" id="GO:0016798">
    <property type="term" value="F:hydrolase activity, acting on glycosyl bonds"/>
    <property type="evidence" value="ECO:0007669"/>
    <property type="project" value="UniProtKB-KW"/>
</dbReference>
<dbReference type="SUPFAM" id="SSF51556">
    <property type="entry name" value="Metallo-dependent hydrolases"/>
    <property type="match status" value="1"/>
</dbReference>
<evidence type="ECO:0000313" key="7">
    <source>
        <dbReference type="EMBL" id="GAA96422.1"/>
    </source>
</evidence>
<keyword evidence="3" id="KW-0464">Manganese</keyword>
<dbReference type="InterPro" id="IPR022830">
    <property type="entry name" value="Indigdn_synthA-like"/>
</dbReference>
<dbReference type="GO" id="GO:0004730">
    <property type="term" value="F:pseudouridylate synthase activity"/>
    <property type="evidence" value="ECO:0007669"/>
    <property type="project" value="InterPro"/>
</dbReference>
<dbReference type="Gene3D" id="3.40.1790.10">
    <property type="entry name" value="Indigoidine synthase domain"/>
    <property type="match status" value="1"/>
</dbReference>
<organism evidence="7 8">
    <name type="scientific">Mixia osmundae (strain CBS 9802 / IAM 14324 / JCM 22182 / KY 12970)</name>
    <dbReference type="NCBI Taxonomy" id="764103"/>
    <lineage>
        <taxon>Eukaryota</taxon>
        <taxon>Fungi</taxon>
        <taxon>Dikarya</taxon>
        <taxon>Basidiomycota</taxon>
        <taxon>Pucciniomycotina</taxon>
        <taxon>Mixiomycetes</taxon>
        <taxon>Mixiales</taxon>
        <taxon>Mixiaceae</taxon>
        <taxon>Mixia</taxon>
    </lineage>
</organism>
<keyword evidence="1" id="KW-0479">Metal-binding</keyword>
<dbReference type="SUPFAM" id="SSF110581">
    <property type="entry name" value="Indigoidine synthase A-like"/>
    <property type="match status" value="1"/>
</dbReference>
<keyword evidence="8" id="KW-1185">Reference proteome</keyword>
<dbReference type="EMBL" id="BABT02000090">
    <property type="protein sequence ID" value="GAA96422.1"/>
    <property type="molecule type" value="Genomic_DNA"/>
</dbReference>
<dbReference type="InterPro" id="IPR018228">
    <property type="entry name" value="DNase_TatD-rel_CS"/>
</dbReference>
<keyword evidence="2" id="KW-0378">Hydrolase</keyword>
<gene>
    <name evidence="7" type="primary">Mo03089</name>
    <name evidence="7" type="ORF">E5Q_03089</name>
</gene>
<comment type="caution">
    <text evidence="7">The sequence shown here is derived from an EMBL/GenBank/DDBJ whole genome shotgun (WGS) entry which is preliminary data.</text>
</comment>
<accession>G7E0R2</accession>
<reference evidence="7 8" key="1">
    <citation type="journal article" date="2011" name="J. Gen. Appl. Microbiol.">
        <title>Draft genome sequencing of the enigmatic basidiomycete Mixia osmundae.</title>
        <authorList>
            <person name="Nishida H."/>
            <person name="Nagatsuka Y."/>
            <person name="Sugiyama J."/>
        </authorList>
    </citation>
    <scope>NUCLEOTIDE SEQUENCE [LARGE SCALE GENOMIC DNA]</scope>
    <source>
        <strain evidence="8">CBS 9802 / IAM 14324 / JCM 22182 / KY 12970</strain>
    </source>
</reference>
<dbReference type="InterPro" id="IPR001130">
    <property type="entry name" value="TatD-like"/>
</dbReference>
<dbReference type="HOGENOM" id="CLU_012201_3_0_1"/>
<evidence type="ECO:0000259" key="6">
    <source>
        <dbReference type="Pfam" id="PF00294"/>
    </source>
</evidence>
<dbReference type="Gene3D" id="3.20.20.140">
    <property type="entry name" value="Metal-dependent hydrolases"/>
    <property type="match status" value="1"/>
</dbReference>
<dbReference type="STRING" id="764103.G7E0R2"/>
<dbReference type="CDD" id="cd01310">
    <property type="entry name" value="TatD_DNAse"/>
    <property type="match status" value="1"/>
</dbReference>
<dbReference type="Pfam" id="PF00294">
    <property type="entry name" value="PfkB"/>
    <property type="match status" value="2"/>
</dbReference>
<dbReference type="Pfam" id="PF01026">
    <property type="entry name" value="TatD_DNase"/>
    <property type="match status" value="1"/>
</dbReference>
<dbReference type="GO" id="GO:0005737">
    <property type="term" value="C:cytoplasm"/>
    <property type="evidence" value="ECO:0007669"/>
    <property type="project" value="TreeGrafter"/>
</dbReference>
<dbReference type="FunCoup" id="G7E0R2">
    <property type="interactions" value="22"/>
</dbReference>
<dbReference type="InterPro" id="IPR007342">
    <property type="entry name" value="PsuG"/>
</dbReference>
<evidence type="ECO:0000256" key="4">
    <source>
        <dbReference type="ARBA" id="ARBA00023239"/>
    </source>
</evidence>
<evidence type="ECO:0000256" key="1">
    <source>
        <dbReference type="ARBA" id="ARBA00022723"/>
    </source>
</evidence>
<dbReference type="HAMAP" id="MF_01876">
    <property type="entry name" value="PsiMP_glycosidase"/>
    <property type="match status" value="1"/>
</dbReference>
<dbReference type="PROSITE" id="PS01091">
    <property type="entry name" value="TATD_3"/>
    <property type="match status" value="1"/>
</dbReference>
<dbReference type="eggNOG" id="KOG3009">
    <property type="taxonomic scope" value="Eukaryota"/>
</dbReference>
<evidence type="ECO:0000256" key="5">
    <source>
        <dbReference type="ARBA" id="ARBA00023295"/>
    </source>
</evidence>
<dbReference type="AlphaFoldDB" id="G7E0R2"/>